<dbReference type="CDD" id="cd00077">
    <property type="entry name" value="HDc"/>
    <property type="match status" value="1"/>
</dbReference>
<evidence type="ECO:0000313" key="6">
    <source>
        <dbReference type="EMBL" id="GBC99597.1"/>
    </source>
</evidence>
<keyword evidence="3" id="KW-0597">Phosphoprotein</keyword>
<accession>A0A2H5XEM9</accession>
<dbReference type="InterPro" id="IPR003018">
    <property type="entry name" value="GAF"/>
</dbReference>
<dbReference type="PROSITE" id="PS51832">
    <property type="entry name" value="HD_GYP"/>
    <property type="match status" value="1"/>
</dbReference>
<dbReference type="SUPFAM" id="SSF55781">
    <property type="entry name" value="GAF domain-like"/>
    <property type="match status" value="1"/>
</dbReference>
<keyword evidence="1" id="KW-0808">Transferase</keyword>
<reference evidence="7" key="1">
    <citation type="submission" date="2017-09" db="EMBL/GenBank/DDBJ databases">
        <title>Metaegenomics of thermophilic ammonia-oxidizing enrichment culture.</title>
        <authorList>
            <person name="Kato S."/>
            <person name="Suzuki K."/>
        </authorList>
    </citation>
    <scope>NUCLEOTIDE SEQUENCE [LARGE SCALE GENOMIC DNA]</scope>
</reference>
<dbReference type="PANTHER" id="PTHR45228">
    <property type="entry name" value="CYCLIC DI-GMP PHOSPHODIESTERASE TM_0186-RELATED"/>
    <property type="match status" value="1"/>
</dbReference>
<sequence>MSQWRVLVVDDEESIVTICRLALQRLDLHVDTATTAAEALTKVKNEGFDIALVDWILPDGNGLDLFRAMQALAPQILGILITGQSLAETNRDALEAGFWAALFKPFTVTELQGIVQRAMAYLQAVRERERLQLMVSLSEVARHLAASLDLDEVLHRIVRVAREQTGADRVSLMVVDDTASPTRLRLVAADGLPSEWLNREIAVAEGIAGLVAQTGEPLLVNTQTIQALSGVPLRYQGMGSALCLPLKLGSRVVGVLNLTRFADERVFSDADVHLYLVLAAQAALAVENARLYRRLWEGHLAALASFARYAEALEGYRRGHADRVGIYAQALAKAAGWTPKDAEQLRVAGLAHDLGLLQVPRDILLKPTRLSDDEWQLVRQHPLWSLELIDRPALLTDLVTAAVRYHHERFDGTGYPDGLRGDQIPLPARILAVADTFDALSHDRPYRPAYPRDQAIAELTRAAGTQLDPDLTHLFVTQVLLELKETGNGSEG</sequence>
<dbReference type="Gene3D" id="3.40.50.2300">
    <property type="match status" value="1"/>
</dbReference>
<dbReference type="GO" id="GO:0000160">
    <property type="term" value="P:phosphorelay signal transduction system"/>
    <property type="evidence" value="ECO:0007669"/>
    <property type="project" value="InterPro"/>
</dbReference>
<dbReference type="SUPFAM" id="SSF109604">
    <property type="entry name" value="HD-domain/PDEase-like"/>
    <property type="match status" value="1"/>
</dbReference>
<dbReference type="AlphaFoldDB" id="A0A2H5XEM9"/>
<evidence type="ECO:0000259" key="5">
    <source>
        <dbReference type="PROSITE" id="PS51832"/>
    </source>
</evidence>
<dbReference type="SMART" id="SM00448">
    <property type="entry name" value="REC"/>
    <property type="match status" value="1"/>
</dbReference>
<feature type="domain" description="HD-GYP" evidence="5">
    <location>
        <begin position="295"/>
        <end position="491"/>
    </location>
</feature>
<keyword evidence="2" id="KW-0418">Kinase</keyword>
<protein>
    <submittedName>
        <fullName evidence="6">3'3'-cGAMP-specific phosphodiesterase 3</fullName>
        <ecNumber evidence="6">3.1.4.-</ecNumber>
    </submittedName>
</protein>
<comment type="caution">
    <text evidence="6">The sequence shown here is derived from an EMBL/GenBank/DDBJ whole genome shotgun (WGS) entry which is preliminary data.</text>
</comment>
<proteinExistence type="predicted"/>
<dbReference type="InterPro" id="IPR011006">
    <property type="entry name" value="CheY-like_superfamily"/>
</dbReference>
<dbReference type="Gene3D" id="3.30.450.40">
    <property type="match status" value="1"/>
</dbReference>
<organism evidence="6 7">
    <name type="scientific">Candidatus Fervidibacter japonicus</name>
    <dbReference type="NCBI Taxonomy" id="2035412"/>
    <lineage>
        <taxon>Bacteria</taxon>
        <taxon>Candidatus Fervidibacterota</taxon>
        <taxon>Candidatus Fervidibacter</taxon>
    </lineage>
</organism>
<dbReference type="InterPro" id="IPR052020">
    <property type="entry name" value="Cyclic_di-GMP/3'3'-cGAMP_PDE"/>
</dbReference>
<dbReference type="GO" id="GO:0016301">
    <property type="term" value="F:kinase activity"/>
    <property type="evidence" value="ECO:0007669"/>
    <property type="project" value="UniProtKB-KW"/>
</dbReference>
<dbReference type="InterPro" id="IPR037522">
    <property type="entry name" value="HD_GYP_dom"/>
</dbReference>
<dbReference type="EMBL" id="BEHT01000032">
    <property type="protein sequence ID" value="GBC99597.1"/>
    <property type="molecule type" value="Genomic_DNA"/>
</dbReference>
<dbReference type="InterPro" id="IPR029016">
    <property type="entry name" value="GAF-like_dom_sf"/>
</dbReference>
<feature type="domain" description="Response regulatory" evidence="4">
    <location>
        <begin position="5"/>
        <end position="119"/>
    </location>
</feature>
<dbReference type="GO" id="GO:0016787">
    <property type="term" value="F:hydrolase activity"/>
    <property type="evidence" value="ECO:0007669"/>
    <property type="project" value="UniProtKB-KW"/>
</dbReference>
<evidence type="ECO:0000256" key="1">
    <source>
        <dbReference type="ARBA" id="ARBA00022679"/>
    </source>
</evidence>
<dbReference type="InterPro" id="IPR001789">
    <property type="entry name" value="Sig_transdc_resp-reg_receiver"/>
</dbReference>
<dbReference type="Pfam" id="PF13487">
    <property type="entry name" value="HD_5"/>
    <property type="match status" value="1"/>
</dbReference>
<dbReference type="CDD" id="cd00156">
    <property type="entry name" value="REC"/>
    <property type="match status" value="1"/>
</dbReference>
<evidence type="ECO:0000256" key="3">
    <source>
        <dbReference type="PROSITE-ProRule" id="PRU00169"/>
    </source>
</evidence>
<dbReference type="Gene3D" id="1.10.3210.10">
    <property type="entry name" value="Hypothetical protein af1432"/>
    <property type="match status" value="1"/>
</dbReference>
<dbReference type="Pfam" id="PF13185">
    <property type="entry name" value="GAF_2"/>
    <property type="match status" value="1"/>
</dbReference>
<evidence type="ECO:0000256" key="2">
    <source>
        <dbReference type="ARBA" id="ARBA00022777"/>
    </source>
</evidence>
<gene>
    <name evidence="6" type="ORF">HRbin17_02126</name>
</gene>
<dbReference type="SMART" id="SM00065">
    <property type="entry name" value="GAF"/>
    <property type="match status" value="1"/>
</dbReference>
<name>A0A2H5XEM9_9BACT</name>
<dbReference type="SMART" id="SM00471">
    <property type="entry name" value="HDc"/>
    <property type="match status" value="1"/>
</dbReference>
<dbReference type="SUPFAM" id="SSF52172">
    <property type="entry name" value="CheY-like"/>
    <property type="match status" value="1"/>
</dbReference>
<dbReference type="PANTHER" id="PTHR45228:SF1">
    <property type="entry name" value="CYCLIC DI-GMP PHOSPHODIESTERASE TM_0186"/>
    <property type="match status" value="1"/>
</dbReference>
<dbReference type="Proteomes" id="UP000236173">
    <property type="component" value="Unassembled WGS sequence"/>
</dbReference>
<evidence type="ECO:0000259" key="4">
    <source>
        <dbReference type="PROSITE" id="PS50110"/>
    </source>
</evidence>
<dbReference type="Pfam" id="PF00072">
    <property type="entry name" value="Response_reg"/>
    <property type="match status" value="1"/>
</dbReference>
<evidence type="ECO:0000313" key="7">
    <source>
        <dbReference type="Proteomes" id="UP000236173"/>
    </source>
</evidence>
<dbReference type="EC" id="3.1.4.-" evidence="6"/>
<dbReference type="InterPro" id="IPR003607">
    <property type="entry name" value="HD/PDEase_dom"/>
</dbReference>
<feature type="modified residue" description="4-aspartylphosphate" evidence="3">
    <location>
        <position position="54"/>
    </location>
</feature>
<dbReference type="PROSITE" id="PS50110">
    <property type="entry name" value="RESPONSE_REGULATORY"/>
    <property type="match status" value="1"/>
</dbReference>
<keyword evidence="6" id="KW-0378">Hydrolase</keyword>